<feature type="compositionally biased region" description="Low complexity" evidence="7">
    <location>
        <begin position="430"/>
        <end position="456"/>
    </location>
</feature>
<keyword evidence="3 6" id="KW-0067">ATP-binding</keyword>
<keyword evidence="8" id="KW-0812">Transmembrane</keyword>
<dbReference type="InterPro" id="IPR043129">
    <property type="entry name" value="ATPase_NBD"/>
</dbReference>
<dbReference type="InterPro" id="IPR018181">
    <property type="entry name" value="Heat_shock_70_CS"/>
</dbReference>
<feature type="compositionally biased region" description="Low complexity" evidence="7">
    <location>
        <begin position="532"/>
        <end position="541"/>
    </location>
</feature>
<evidence type="ECO:0000256" key="4">
    <source>
        <dbReference type="ARBA" id="ARBA00023016"/>
    </source>
</evidence>
<feature type="region of interest" description="Disordered" evidence="7">
    <location>
        <begin position="430"/>
        <end position="541"/>
    </location>
</feature>
<protein>
    <submittedName>
        <fullName evidence="9">Hsp70 family protein</fullName>
    </submittedName>
</protein>
<feature type="transmembrane region" description="Helical" evidence="8">
    <location>
        <begin position="548"/>
        <end position="570"/>
    </location>
</feature>
<gene>
    <name evidence="9" type="ORF">WCD74_16835</name>
</gene>
<evidence type="ECO:0000256" key="3">
    <source>
        <dbReference type="ARBA" id="ARBA00022840"/>
    </source>
</evidence>
<comment type="similarity">
    <text evidence="1 6">Belongs to the heat shock protein 70 family.</text>
</comment>
<accession>A0ABU8MRZ4</accession>
<keyword evidence="2 6" id="KW-0547">Nucleotide-binding</keyword>
<keyword evidence="8" id="KW-0472">Membrane</keyword>
<evidence type="ECO:0000313" key="10">
    <source>
        <dbReference type="Proteomes" id="UP001385809"/>
    </source>
</evidence>
<feature type="compositionally biased region" description="Gly residues" evidence="7">
    <location>
        <begin position="611"/>
        <end position="648"/>
    </location>
</feature>
<proteinExistence type="inferred from homology"/>
<evidence type="ECO:0000313" key="9">
    <source>
        <dbReference type="EMBL" id="MEJ2869445.1"/>
    </source>
</evidence>
<dbReference type="PROSITE" id="PS01036">
    <property type="entry name" value="HSP70_3"/>
    <property type="match status" value="1"/>
</dbReference>
<dbReference type="Gene3D" id="3.90.640.10">
    <property type="entry name" value="Actin, Chain A, domain 4"/>
    <property type="match status" value="1"/>
</dbReference>
<evidence type="ECO:0000256" key="5">
    <source>
        <dbReference type="ARBA" id="ARBA00023186"/>
    </source>
</evidence>
<evidence type="ECO:0000256" key="7">
    <source>
        <dbReference type="SAM" id="MobiDB-lite"/>
    </source>
</evidence>
<feature type="region of interest" description="Disordered" evidence="7">
    <location>
        <begin position="599"/>
        <end position="676"/>
    </location>
</feature>
<organism evidence="9 10">
    <name type="scientific">Actinomycetospora aurantiaca</name>
    <dbReference type="NCBI Taxonomy" id="3129233"/>
    <lineage>
        <taxon>Bacteria</taxon>
        <taxon>Bacillati</taxon>
        <taxon>Actinomycetota</taxon>
        <taxon>Actinomycetes</taxon>
        <taxon>Pseudonocardiales</taxon>
        <taxon>Pseudonocardiaceae</taxon>
        <taxon>Actinomycetospora</taxon>
    </lineage>
</organism>
<keyword evidence="8" id="KW-1133">Transmembrane helix</keyword>
<dbReference type="SUPFAM" id="SSF53067">
    <property type="entry name" value="Actin-like ATPase domain"/>
    <property type="match status" value="2"/>
</dbReference>
<dbReference type="Gene3D" id="3.30.420.40">
    <property type="match status" value="2"/>
</dbReference>
<dbReference type="Pfam" id="PF00012">
    <property type="entry name" value="HSP70"/>
    <property type="match status" value="1"/>
</dbReference>
<evidence type="ECO:0000256" key="2">
    <source>
        <dbReference type="ARBA" id="ARBA00022741"/>
    </source>
</evidence>
<dbReference type="InterPro" id="IPR013126">
    <property type="entry name" value="Hsp_70_fam"/>
</dbReference>
<reference evidence="9 10" key="1">
    <citation type="submission" date="2024-03" db="EMBL/GenBank/DDBJ databases">
        <title>Actinomycetospora sp. OC33-EN08, a novel actinomycete isolated from wild orchid (Aerides multiflora).</title>
        <authorList>
            <person name="Suriyachadkun C."/>
        </authorList>
    </citation>
    <scope>NUCLEOTIDE SEQUENCE [LARGE SCALE GENOMIC DNA]</scope>
    <source>
        <strain evidence="9 10">OC33-EN08</strain>
    </source>
</reference>
<dbReference type="Proteomes" id="UP001385809">
    <property type="component" value="Unassembled WGS sequence"/>
</dbReference>
<name>A0ABU8MRZ4_9PSEU</name>
<keyword evidence="5" id="KW-0143">Chaperone</keyword>
<dbReference type="RefSeq" id="WP_337696024.1">
    <property type="nucleotide sequence ID" value="NZ_JBBEGN010000008.1"/>
</dbReference>
<feature type="compositionally biased region" description="Pro residues" evidence="7">
    <location>
        <begin position="519"/>
        <end position="531"/>
    </location>
</feature>
<comment type="caution">
    <text evidence="9">The sequence shown here is derived from an EMBL/GenBank/DDBJ whole genome shotgun (WGS) entry which is preliminary data.</text>
</comment>
<dbReference type="PRINTS" id="PR00301">
    <property type="entry name" value="HEATSHOCK70"/>
</dbReference>
<sequence>MSSPRYRLGIDLGTTYTAAAVSRPTGGSGAAATWGEPEIVALGNRAASISSVLHLGADGTVLVGEAAERRARTEPERVVRQFKRRIGDDVPLVVGDSVHTAQELAARLARWVTDKVAEREGGPAETIAVTHPASWGEHRRELLAAALRDVGLTATTFLPEPQAAAVAYAAKERVDAGGAVAVYDLGGGTFDAAVVRRAGSGFELPGNPEGIEQLGGVDFDDRVFDHVRAGVGAAFDELDPEDPEVESAISRLRHECVEAKEALSFDTEVTIPVLLPTVRTNVRLTRHEFESMIRSSLDHTVSALGRTVESAGLAAADLQAVLLVGGSSRIPLVAQMVSEELDRPVAVDADPKTSIAVGAVLTIAPRPVASQPSRSAPSGRSAAAAAVGAGAANAATAAAVTSTLAGAAGVAAPRSSSSPSSGLLDLRAAASAAPANTPAHTPTPSRPTRTGPPSGRLPVTGPGSARFPSPSTSGRLPAAPNVRRDEGSGYFPAPGRPARHTGPHTAAGEAVTSLTPGGRTPPRPPTTPPAPWQEAPAPAEAPRSRTRLVITVAAAVALVAALTTGGVVYARNASVSATVTPPPEAPTSSQVVPAPVEPTDAAVAGDPASGTGSGSRSGGGGSASGGSRGGSSSGGSSNGGSGGGGHHGSGTTTDPKPTEEPWPTTEPTPEPGSEGS</sequence>
<feature type="compositionally biased region" description="Low complexity" evidence="7">
    <location>
        <begin position="649"/>
        <end position="663"/>
    </location>
</feature>
<evidence type="ECO:0000256" key="1">
    <source>
        <dbReference type="ARBA" id="ARBA00007381"/>
    </source>
</evidence>
<dbReference type="EMBL" id="JBBEGN010000008">
    <property type="protein sequence ID" value="MEJ2869445.1"/>
    <property type="molecule type" value="Genomic_DNA"/>
</dbReference>
<evidence type="ECO:0000256" key="8">
    <source>
        <dbReference type="SAM" id="Phobius"/>
    </source>
</evidence>
<dbReference type="PANTHER" id="PTHR19375">
    <property type="entry name" value="HEAT SHOCK PROTEIN 70KDA"/>
    <property type="match status" value="1"/>
</dbReference>
<evidence type="ECO:0000256" key="6">
    <source>
        <dbReference type="RuleBase" id="RU003322"/>
    </source>
</evidence>
<keyword evidence="10" id="KW-1185">Reference proteome</keyword>
<keyword evidence="4" id="KW-0346">Stress response</keyword>